<feature type="region of interest" description="Disordered" evidence="2">
    <location>
        <begin position="273"/>
        <end position="298"/>
    </location>
</feature>
<feature type="region of interest" description="Disordered" evidence="2">
    <location>
        <begin position="1"/>
        <end position="50"/>
    </location>
</feature>
<accession>A0A8I6S4I9</accession>
<organism evidence="3 4">
    <name type="scientific">Cimex lectularius</name>
    <name type="common">Bed bug</name>
    <name type="synonym">Acanthia lectularia</name>
    <dbReference type="NCBI Taxonomy" id="79782"/>
    <lineage>
        <taxon>Eukaryota</taxon>
        <taxon>Metazoa</taxon>
        <taxon>Ecdysozoa</taxon>
        <taxon>Arthropoda</taxon>
        <taxon>Hexapoda</taxon>
        <taxon>Insecta</taxon>
        <taxon>Pterygota</taxon>
        <taxon>Neoptera</taxon>
        <taxon>Paraneoptera</taxon>
        <taxon>Hemiptera</taxon>
        <taxon>Heteroptera</taxon>
        <taxon>Panheteroptera</taxon>
        <taxon>Cimicomorpha</taxon>
        <taxon>Cimicidae</taxon>
        <taxon>Cimex</taxon>
    </lineage>
</organism>
<proteinExistence type="predicted"/>
<protein>
    <submittedName>
        <fullName evidence="3">Uncharacterized protein</fullName>
    </submittedName>
</protein>
<evidence type="ECO:0000256" key="1">
    <source>
        <dbReference type="SAM" id="Coils"/>
    </source>
</evidence>
<reference evidence="3" key="1">
    <citation type="submission" date="2022-01" db="UniProtKB">
        <authorList>
            <consortium name="EnsemblMetazoa"/>
        </authorList>
    </citation>
    <scope>IDENTIFICATION</scope>
</reference>
<dbReference type="GeneID" id="106670852"/>
<evidence type="ECO:0000313" key="4">
    <source>
        <dbReference type="Proteomes" id="UP000494040"/>
    </source>
</evidence>
<feature type="compositionally biased region" description="Basic and acidic residues" evidence="2">
    <location>
        <begin position="23"/>
        <end position="50"/>
    </location>
</feature>
<dbReference type="OrthoDB" id="6605424at2759"/>
<dbReference type="KEGG" id="clec:106670852"/>
<keyword evidence="4" id="KW-1185">Reference proteome</keyword>
<sequence>MYSVKPGPKRRTVRKRKHPRASLSKEDISPEKMPRERSDGEAEVKRDEEKEELLRENMTLAKETRRQARAIKELERQLAEERAFYEEQKWEYVKEMCSKQRWSDKSLQTDFTEDECQGDSLAGELRRVRAMFYRQRVITCRVCDKFVRLREYKDCLLRRLRKAETVYGMVIEQLMRHLAEARVTFLTSEKRTRSDNRRMDELVERTAKYAYNNAALHIQLLKQERIIEGFRSKQIDQSECCKCCSKCRLTETDSRETVKRAEERKAITYLSSKLKKARSEEAPRRRKGRLRHSKSEKG</sequence>
<name>A0A8I6S4I9_CIMLE</name>
<evidence type="ECO:0000256" key="2">
    <source>
        <dbReference type="SAM" id="MobiDB-lite"/>
    </source>
</evidence>
<dbReference type="AlphaFoldDB" id="A0A8I6S4I9"/>
<dbReference type="Proteomes" id="UP000494040">
    <property type="component" value="Unassembled WGS sequence"/>
</dbReference>
<dbReference type="EnsemblMetazoa" id="XM_014401505.2">
    <property type="protein sequence ID" value="XP_014256991.1"/>
    <property type="gene ID" value="LOC106670852"/>
</dbReference>
<feature type="coiled-coil region" evidence="1">
    <location>
        <begin position="57"/>
        <end position="91"/>
    </location>
</feature>
<keyword evidence="1" id="KW-0175">Coiled coil</keyword>
<feature type="compositionally biased region" description="Basic residues" evidence="2">
    <location>
        <begin position="7"/>
        <end position="20"/>
    </location>
</feature>
<dbReference type="RefSeq" id="XP_014256991.1">
    <property type="nucleotide sequence ID" value="XM_014401505.2"/>
</dbReference>
<evidence type="ECO:0000313" key="3">
    <source>
        <dbReference type="EnsemblMetazoa" id="XP_014256991.1"/>
    </source>
</evidence>